<dbReference type="GO" id="GO:0008661">
    <property type="term" value="F:1-deoxy-D-xylulose-5-phosphate synthase activity"/>
    <property type="evidence" value="ECO:0007669"/>
    <property type="project" value="UniProtKB-EC"/>
</dbReference>
<keyword evidence="8" id="KW-0479">Metal-binding</keyword>
<dbReference type="InterPro" id="IPR005475">
    <property type="entry name" value="Transketolase-like_Pyr-bd"/>
</dbReference>
<dbReference type="FunFam" id="3.40.50.970:FF:000005">
    <property type="entry name" value="1-deoxy-D-xylulose-5-phosphate synthase"/>
    <property type="match status" value="1"/>
</dbReference>
<reference evidence="14" key="1">
    <citation type="journal article" date="2014" name="Front. Microbiol.">
        <title>High frequency of phylogenetically diverse reductive dehalogenase-homologous genes in deep subseafloor sedimentary metagenomes.</title>
        <authorList>
            <person name="Kawai M."/>
            <person name="Futagami T."/>
            <person name="Toyoda A."/>
            <person name="Takaki Y."/>
            <person name="Nishi S."/>
            <person name="Hori S."/>
            <person name="Arai W."/>
            <person name="Tsubouchi T."/>
            <person name="Morono Y."/>
            <person name="Uchiyama I."/>
            <person name="Ito T."/>
            <person name="Fujiyama A."/>
            <person name="Inagaki F."/>
            <person name="Takami H."/>
        </authorList>
    </citation>
    <scope>NUCLEOTIDE SEQUENCE</scope>
    <source>
        <strain evidence="14">Expedition CK06-06</strain>
    </source>
</reference>
<feature type="domain" description="Transketolase-like pyrimidine-binding" evidence="13">
    <location>
        <begin position="53"/>
        <end position="217"/>
    </location>
</feature>
<dbReference type="UniPathway" id="UPA00064">
    <property type="reaction ID" value="UER00091"/>
</dbReference>
<evidence type="ECO:0000256" key="12">
    <source>
        <dbReference type="ARBA" id="ARBA00023229"/>
    </source>
</evidence>
<dbReference type="SUPFAM" id="SSF52518">
    <property type="entry name" value="Thiamin diphosphate-binding fold (THDP-binding)"/>
    <property type="match status" value="1"/>
</dbReference>
<dbReference type="InterPro" id="IPR029061">
    <property type="entry name" value="THDP-binding"/>
</dbReference>
<dbReference type="GO" id="GO:0046872">
    <property type="term" value="F:metal ion binding"/>
    <property type="evidence" value="ECO:0007669"/>
    <property type="project" value="UniProtKB-KW"/>
</dbReference>
<evidence type="ECO:0000256" key="3">
    <source>
        <dbReference type="ARBA" id="ARBA00004980"/>
    </source>
</evidence>
<dbReference type="InterPro" id="IPR020826">
    <property type="entry name" value="Transketolase_BS"/>
</dbReference>
<evidence type="ECO:0000256" key="9">
    <source>
        <dbReference type="ARBA" id="ARBA00022842"/>
    </source>
</evidence>
<proteinExistence type="inferred from homology"/>
<keyword evidence="9" id="KW-0460">Magnesium</keyword>
<keyword evidence="10" id="KW-0784">Thiamine biosynthesis</keyword>
<comment type="pathway">
    <text evidence="3">Metabolic intermediate biosynthesis; 1-deoxy-D-xylulose 5-phosphate biosynthesis; 1-deoxy-D-xylulose 5-phosphate from D-glyceraldehyde 3-phosphate and pyruvate: step 1/1.</text>
</comment>
<dbReference type="EC" id="2.2.1.7" evidence="6"/>
<dbReference type="SMART" id="SM00861">
    <property type="entry name" value="Transket_pyr"/>
    <property type="match status" value="1"/>
</dbReference>
<protein>
    <recommendedName>
        <fullName evidence="6">1-deoxy-D-xylulose-5-phosphate synthase</fullName>
        <ecNumber evidence="6">2.2.1.7</ecNumber>
    </recommendedName>
</protein>
<dbReference type="GO" id="GO:0016114">
    <property type="term" value="P:terpenoid biosynthetic process"/>
    <property type="evidence" value="ECO:0007669"/>
    <property type="project" value="InterPro"/>
</dbReference>
<evidence type="ECO:0000256" key="1">
    <source>
        <dbReference type="ARBA" id="ARBA00001946"/>
    </source>
</evidence>
<evidence type="ECO:0000256" key="10">
    <source>
        <dbReference type="ARBA" id="ARBA00022977"/>
    </source>
</evidence>
<organism evidence="14">
    <name type="scientific">marine sediment metagenome</name>
    <dbReference type="NCBI Taxonomy" id="412755"/>
    <lineage>
        <taxon>unclassified sequences</taxon>
        <taxon>metagenomes</taxon>
        <taxon>ecological metagenomes</taxon>
    </lineage>
</organism>
<evidence type="ECO:0000256" key="11">
    <source>
        <dbReference type="ARBA" id="ARBA00023052"/>
    </source>
</evidence>
<dbReference type="Gene3D" id="3.40.50.970">
    <property type="match status" value="1"/>
</dbReference>
<dbReference type="PROSITE" id="PS00802">
    <property type="entry name" value="TRANSKETOLASE_2"/>
    <property type="match status" value="1"/>
</dbReference>
<sequence>IPVFRNVKDMPSPTLVHVLTTKGHGAKEAENDSLQFYSLPGRKNRRPDGKAAPDYSQVFGKVVQELATHDERVCCITAAMEVGTGLTEFAREYPHRYFDVGIAEGHAVTFAGGLATQGMLPVVAIYSTFLQRAYDNIIHDIALQNLPVIFCLDRAGVVGPDGPTHHGVFDLAFLRQIPGMVVCAPKNGNEFRDLLFSAVGYNVPVAIRYPKDGSIQFDPDGKATSIECGKWEILREGSDVVFLAVGSTVAAARQAATELSRKHD</sequence>
<dbReference type="InterPro" id="IPR009014">
    <property type="entry name" value="Transketo_C/PFOR_II"/>
</dbReference>
<dbReference type="Gene3D" id="3.40.50.920">
    <property type="match status" value="1"/>
</dbReference>
<dbReference type="AlphaFoldDB" id="X1I786"/>
<name>X1I786_9ZZZZ</name>
<evidence type="ECO:0000256" key="2">
    <source>
        <dbReference type="ARBA" id="ARBA00001964"/>
    </source>
</evidence>
<dbReference type="GO" id="GO:0009228">
    <property type="term" value="P:thiamine biosynthetic process"/>
    <property type="evidence" value="ECO:0007669"/>
    <property type="project" value="UniProtKB-KW"/>
</dbReference>
<dbReference type="EMBL" id="BARU01030603">
    <property type="protein sequence ID" value="GAH65140.1"/>
    <property type="molecule type" value="Genomic_DNA"/>
</dbReference>
<gene>
    <name evidence="14" type="ORF">S03H2_48535</name>
</gene>
<keyword evidence="12" id="KW-0414">Isoprene biosynthesis</keyword>
<keyword evidence="11" id="KW-0786">Thiamine pyrophosphate</keyword>
<comment type="subunit">
    <text evidence="5">Homodimer.</text>
</comment>
<keyword evidence="7" id="KW-0808">Transferase</keyword>
<feature type="non-terminal residue" evidence="14">
    <location>
        <position position="1"/>
    </location>
</feature>
<evidence type="ECO:0000256" key="4">
    <source>
        <dbReference type="ARBA" id="ARBA00011081"/>
    </source>
</evidence>
<evidence type="ECO:0000256" key="7">
    <source>
        <dbReference type="ARBA" id="ARBA00022679"/>
    </source>
</evidence>
<dbReference type="GO" id="GO:0019288">
    <property type="term" value="P:isopentenyl diphosphate biosynthetic process, methylerythritol 4-phosphate pathway"/>
    <property type="evidence" value="ECO:0007669"/>
    <property type="project" value="TreeGrafter"/>
</dbReference>
<evidence type="ECO:0000256" key="5">
    <source>
        <dbReference type="ARBA" id="ARBA00011738"/>
    </source>
</evidence>
<evidence type="ECO:0000256" key="6">
    <source>
        <dbReference type="ARBA" id="ARBA00013150"/>
    </source>
</evidence>
<dbReference type="InterPro" id="IPR005477">
    <property type="entry name" value="Dxylulose-5-P_synthase"/>
</dbReference>
<evidence type="ECO:0000313" key="14">
    <source>
        <dbReference type="EMBL" id="GAH65140.1"/>
    </source>
</evidence>
<accession>X1I786</accession>
<dbReference type="SUPFAM" id="SSF52922">
    <property type="entry name" value="TK C-terminal domain-like"/>
    <property type="match status" value="1"/>
</dbReference>
<dbReference type="Pfam" id="PF02779">
    <property type="entry name" value="Transket_pyr"/>
    <property type="match status" value="1"/>
</dbReference>
<comment type="cofactor">
    <cofactor evidence="1">
        <name>Mg(2+)</name>
        <dbReference type="ChEBI" id="CHEBI:18420"/>
    </cofactor>
</comment>
<dbReference type="PANTHER" id="PTHR43322:SF5">
    <property type="entry name" value="1-DEOXY-D-XYLULOSE-5-PHOSPHATE SYNTHASE, CHLOROPLASTIC"/>
    <property type="match status" value="1"/>
</dbReference>
<dbReference type="CDD" id="cd07033">
    <property type="entry name" value="TPP_PYR_DXS_TK_like"/>
    <property type="match status" value="1"/>
</dbReference>
<feature type="non-terminal residue" evidence="14">
    <location>
        <position position="264"/>
    </location>
</feature>
<comment type="similarity">
    <text evidence="4">Belongs to the transketolase family. DXPS subfamily.</text>
</comment>
<evidence type="ECO:0000259" key="13">
    <source>
        <dbReference type="SMART" id="SM00861"/>
    </source>
</evidence>
<dbReference type="GO" id="GO:0005829">
    <property type="term" value="C:cytosol"/>
    <property type="evidence" value="ECO:0007669"/>
    <property type="project" value="TreeGrafter"/>
</dbReference>
<comment type="cofactor">
    <cofactor evidence="2">
        <name>thiamine diphosphate</name>
        <dbReference type="ChEBI" id="CHEBI:58937"/>
    </cofactor>
</comment>
<comment type="caution">
    <text evidence="14">The sequence shown here is derived from an EMBL/GenBank/DDBJ whole genome shotgun (WGS) entry which is preliminary data.</text>
</comment>
<dbReference type="PANTHER" id="PTHR43322">
    <property type="entry name" value="1-D-DEOXYXYLULOSE 5-PHOSPHATE SYNTHASE-RELATED"/>
    <property type="match status" value="1"/>
</dbReference>
<evidence type="ECO:0000256" key="8">
    <source>
        <dbReference type="ARBA" id="ARBA00022723"/>
    </source>
</evidence>